<keyword evidence="3" id="KW-1185">Reference proteome</keyword>
<reference evidence="2" key="1">
    <citation type="submission" date="2023-04" db="EMBL/GenBank/DDBJ databases">
        <title>Complete genome sequence of Temperatibacter marinus.</title>
        <authorList>
            <person name="Rong J.-C."/>
            <person name="Yi M.-L."/>
            <person name="Zhao Q."/>
        </authorList>
    </citation>
    <scope>NUCLEOTIDE SEQUENCE</scope>
    <source>
        <strain evidence="2">NBRC 110045</strain>
    </source>
</reference>
<proteinExistence type="predicted"/>
<evidence type="ECO:0000256" key="1">
    <source>
        <dbReference type="SAM" id="SignalP"/>
    </source>
</evidence>
<gene>
    <name evidence="2" type="ORF">QGN29_02520</name>
</gene>
<feature type="signal peptide" evidence="1">
    <location>
        <begin position="1"/>
        <end position="25"/>
    </location>
</feature>
<evidence type="ECO:0000313" key="3">
    <source>
        <dbReference type="Proteomes" id="UP001268683"/>
    </source>
</evidence>
<evidence type="ECO:0008006" key="4">
    <source>
        <dbReference type="Google" id="ProtNLM"/>
    </source>
</evidence>
<keyword evidence="1" id="KW-0732">Signal</keyword>
<name>A0AA52ED40_9PROT</name>
<sequence>MIKKITLLTLMSFLFIQLLPAQGLAAVYSVKAQDGEEGEDKEGQIDFNPIIYTSIRNGRPYLQITLKAVGKIQKTPTQRYHDRKDQLAASMLTIISRLAKKKFRVGRRLDPDLIRKYLQAAADRTLKEENAVKIFITQISQKPL</sequence>
<accession>A0AA52ED40</accession>
<dbReference type="Proteomes" id="UP001268683">
    <property type="component" value="Chromosome"/>
</dbReference>
<protein>
    <recommendedName>
        <fullName evidence="4">Flagellar protein FliL</fullName>
    </recommendedName>
</protein>
<feature type="chain" id="PRO_5041369771" description="Flagellar protein FliL" evidence="1">
    <location>
        <begin position="26"/>
        <end position="144"/>
    </location>
</feature>
<dbReference type="KEGG" id="tmk:QGN29_02520"/>
<dbReference type="EMBL" id="CP123872">
    <property type="protein sequence ID" value="WND03242.1"/>
    <property type="molecule type" value="Genomic_DNA"/>
</dbReference>
<organism evidence="2 3">
    <name type="scientific">Temperatibacter marinus</name>
    <dbReference type="NCBI Taxonomy" id="1456591"/>
    <lineage>
        <taxon>Bacteria</taxon>
        <taxon>Pseudomonadati</taxon>
        <taxon>Pseudomonadota</taxon>
        <taxon>Alphaproteobacteria</taxon>
        <taxon>Kordiimonadales</taxon>
        <taxon>Temperatibacteraceae</taxon>
        <taxon>Temperatibacter</taxon>
    </lineage>
</organism>
<dbReference type="AlphaFoldDB" id="A0AA52ED40"/>
<evidence type="ECO:0000313" key="2">
    <source>
        <dbReference type="EMBL" id="WND03242.1"/>
    </source>
</evidence>
<dbReference type="RefSeq" id="WP_310799095.1">
    <property type="nucleotide sequence ID" value="NZ_CP123872.1"/>
</dbReference>